<dbReference type="GO" id="GO:0048471">
    <property type="term" value="C:perinuclear region of cytoplasm"/>
    <property type="evidence" value="ECO:0007669"/>
    <property type="project" value="Ensembl"/>
</dbReference>
<dbReference type="GO" id="GO:0031175">
    <property type="term" value="P:neuron projection development"/>
    <property type="evidence" value="ECO:0007669"/>
    <property type="project" value="Ensembl"/>
</dbReference>
<keyword evidence="4" id="KW-0132">Cell division</keyword>
<dbReference type="GO" id="GO:0030425">
    <property type="term" value="C:dendrite"/>
    <property type="evidence" value="ECO:0007669"/>
    <property type="project" value="Ensembl"/>
</dbReference>
<keyword evidence="9" id="KW-1185">Reference proteome</keyword>
<dbReference type="GO" id="GO:0005929">
    <property type="term" value="C:cilium"/>
    <property type="evidence" value="ECO:0007669"/>
    <property type="project" value="Ensembl"/>
</dbReference>
<dbReference type="Gene3D" id="1.25.10.10">
    <property type="entry name" value="Leucine-rich Repeat Variant"/>
    <property type="match status" value="2"/>
</dbReference>
<evidence type="ECO:0000256" key="1">
    <source>
        <dbReference type="ARBA" id="ARBA00004214"/>
    </source>
</evidence>
<comment type="function">
    <text evidence="6">May play a role in the regulation of cytokinesis. May play a role in signaling by stimulating protein glycosylation. Induces neuritogenesis by activating the Ras-MAP kinase pathway and is necessary for the survival of cerebellar neurons. Does not appear to play a major role in ciliogenesis.</text>
</comment>
<proteinExistence type="inferred from homology"/>
<evidence type="ECO:0000256" key="3">
    <source>
        <dbReference type="ARBA" id="ARBA00018804"/>
    </source>
</evidence>
<reference evidence="8" key="1">
    <citation type="submission" date="2025-08" db="UniProtKB">
        <authorList>
            <consortium name="Ensembl"/>
        </authorList>
    </citation>
    <scope>IDENTIFICATION</scope>
</reference>
<evidence type="ECO:0000256" key="4">
    <source>
        <dbReference type="ARBA" id="ARBA00022618"/>
    </source>
</evidence>
<reference evidence="8" key="2">
    <citation type="submission" date="2025-09" db="UniProtKB">
        <authorList>
            <consortium name="Ensembl"/>
        </authorList>
    </citation>
    <scope>IDENTIFICATION</scope>
</reference>
<feature type="domain" description="Ataxin-10" evidence="7">
    <location>
        <begin position="375"/>
        <end position="468"/>
    </location>
</feature>
<protein>
    <recommendedName>
        <fullName evidence="3">Ataxin-10</fullName>
    </recommendedName>
</protein>
<comment type="similarity">
    <text evidence="2">Belongs to the ataxin-10 family.</text>
</comment>
<dbReference type="InterPro" id="IPR016024">
    <property type="entry name" value="ARM-type_fold"/>
</dbReference>
<sequence length="480" mass="53892">MAAAGEALLGGLAAELRCFAERASEPTMRPDDGLATLQRATSLFREAAVRETATESLFQDFLQILKKVSHEIEVTCQDASTLAHLDSRLQLVSECFRCLRNACVQCANNQNVMRSLGLIDASIHVIQLLQKFESDLESHLTAFRCSLQLLGNIATGNHDSQNSIWKLAFPSLFLNCLNHQDEKIIDYCSIILFMCLNPERTRQLQEQNNLKIALRVFQTSRRCPELKWTTLIVTNHLLQCPELVKALYAKLSDPERTSLLELILSEMKESSVLIGEEMATFLAASFEEKSQSVLRLVSATNDDEEALVAIRLLDVLCEVTSNPEELQHLQACPGLLEVAISLLKLVHLAGKQTTNVFTTTYSTEQEEISHPAVGFKSHLIRLIGNLCYRNKGNQDKVHELNGIPLILDNCSIDDNNPFINQWAVYAIRNLTEENKRNQEFIARMEQQGPADNPVLESLGLKIESRDQKLILKSVKRVPDP</sequence>
<gene>
    <name evidence="8" type="primary">ATXN10</name>
</gene>
<dbReference type="GO" id="GO:0051301">
    <property type="term" value="P:cell division"/>
    <property type="evidence" value="ECO:0007669"/>
    <property type="project" value="UniProtKB-KW"/>
</dbReference>
<keyword evidence="5" id="KW-0131">Cell cycle</keyword>
<dbReference type="InterPro" id="IPR019156">
    <property type="entry name" value="Ataxin-10_domain"/>
</dbReference>
<evidence type="ECO:0000256" key="5">
    <source>
        <dbReference type="ARBA" id="ARBA00023306"/>
    </source>
</evidence>
<dbReference type="GO" id="GO:0005886">
    <property type="term" value="C:plasma membrane"/>
    <property type="evidence" value="ECO:0007669"/>
    <property type="project" value="Ensembl"/>
</dbReference>
<dbReference type="Ensembl" id="ENSLLTT00000016649.1">
    <property type="protein sequence ID" value="ENSLLTP00000016036.1"/>
    <property type="gene ID" value="ENSLLTG00000012265.1"/>
</dbReference>
<dbReference type="PANTHER" id="PTHR13255:SF0">
    <property type="entry name" value="ATAXIN-10"/>
    <property type="match status" value="1"/>
</dbReference>
<dbReference type="GO" id="GO:0043025">
    <property type="term" value="C:neuronal cell body"/>
    <property type="evidence" value="ECO:0007669"/>
    <property type="project" value="Ensembl"/>
</dbReference>
<dbReference type="GeneTree" id="ENSGT00390000010377"/>
<dbReference type="GO" id="GO:0030496">
    <property type="term" value="C:midbody"/>
    <property type="evidence" value="ECO:0007669"/>
    <property type="project" value="UniProtKB-SubCell"/>
</dbReference>
<dbReference type="InterPro" id="IPR051374">
    <property type="entry name" value="Ataxin-10/CTR86_families"/>
</dbReference>
<dbReference type="InterPro" id="IPR011989">
    <property type="entry name" value="ARM-like"/>
</dbReference>
<evidence type="ECO:0000313" key="8">
    <source>
        <dbReference type="Ensembl" id="ENSLLTP00000016036.1"/>
    </source>
</evidence>
<dbReference type="GO" id="GO:0032465">
    <property type="term" value="P:regulation of cytokinesis"/>
    <property type="evidence" value="ECO:0007669"/>
    <property type="project" value="Ensembl"/>
</dbReference>
<dbReference type="SUPFAM" id="SSF48371">
    <property type="entry name" value="ARM repeat"/>
    <property type="match status" value="1"/>
</dbReference>
<name>A0A8C5SG19_LATLA</name>
<dbReference type="PANTHER" id="PTHR13255">
    <property type="entry name" value="ATAXIN-10"/>
    <property type="match status" value="1"/>
</dbReference>
<dbReference type="GO" id="GO:0005829">
    <property type="term" value="C:cytosol"/>
    <property type="evidence" value="ECO:0007669"/>
    <property type="project" value="Ensembl"/>
</dbReference>
<evidence type="ECO:0000256" key="2">
    <source>
        <dbReference type="ARBA" id="ARBA00008384"/>
    </source>
</evidence>
<evidence type="ECO:0000313" key="9">
    <source>
        <dbReference type="Proteomes" id="UP000694406"/>
    </source>
</evidence>
<accession>A0A8C5SG19</accession>
<dbReference type="Pfam" id="PF09759">
    <property type="entry name" value="Atx10homo_assoc"/>
    <property type="match status" value="1"/>
</dbReference>
<dbReference type="Proteomes" id="UP000694406">
    <property type="component" value="Unplaced"/>
</dbReference>
<comment type="subcellular location">
    <subcellularLocation>
        <location evidence="1">Midbody</location>
    </subcellularLocation>
</comment>
<dbReference type="AlphaFoldDB" id="A0A8C5SG19"/>
<evidence type="ECO:0000259" key="7">
    <source>
        <dbReference type="Pfam" id="PF09759"/>
    </source>
</evidence>
<evidence type="ECO:0000256" key="6">
    <source>
        <dbReference type="ARBA" id="ARBA00045173"/>
    </source>
</evidence>
<organism evidence="8 9">
    <name type="scientific">Laticauda laticaudata</name>
    <name type="common">Blue-ringed sea krait</name>
    <name type="synonym">Blue-lipped sea krait</name>
    <dbReference type="NCBI Taxonomy" id="8630"/>
    <lineage>
        <taxon>Eukaryota</taxon>
        <taxon>Metazoa</taxon>
        <taxon>Chordata</taxon>
        <taxon>Craniata</taxon>
        <taxon>Vertebrata</taxon>
        <taxon>Euteleostomi</taxon>
        <taxon>Lepidosauria</taxon>
        <taxon>Squamata</taxon>
        <taxon>Bifurcata</taxon>
        <taxon>Unidentata</taxon>
        <taxon>Episquamata</taxon>
        <taxon>Toxicofera</taxon>
        <taxon>Serpentes</taxon>
        <taxon>Colubroidea</taxon>
        <taxon>Elapidae</taxon>
        <taxon>Laticaudinae</taxon>
        <taxon>Laticauda</taxon>
    </lineage>
</organism>